<name>A0A2R6NPI0_9APHY</name>
<organism evidence="7 8">
    <name type="scientific">Hermanssonia centrifuga</name>
    <dbReference type="NCBI Taxonomy" id="98765"/>
    <lineage>
        <taxon>Eukaryota</taxon>
        <taxon>Fungi</taxon>
        <taxon>Dikarya</taxon>
        <taxon>Basidiomycota</taxon>
        <taxon>Agaricomycotina</taxon>
        <taxon>Agaricomycetes</taxon>
        <taxon>Polyporales</taxon>
        <taxon>Meruliaceae</taxon>
        <taxon>Hermanssonia</taxon>
    </lineage>
</organism>
<comment type="cofactor">
    <cofactor evidence="1">
        <name>FAD</name>
        <dbReference type="ChEBI" id="CHEBI:57692"/>
    </cofactor>
</comment>
<dbReference type="AlphaFoldDB" id="A0A2R6NPI0"/>
<comment type="similarity">
    <text evidence="2">Belongs to the DAMOX/DASOX family.</text>
</comment>
<evidence type="ECO:0000256" key="4">
    <source>
        <dbReference type="ARBA" id="ARBA00022827"/>
    </source>
</evidence>
<dbReference type="Pfam" id="PF01266">
    <property type="entry name" value="DAO"/>
    <property type="match status" value="1"/>
</dbReference>
<reference evidence="7 8" key="1">
    <citation type="submission" date="2018-02" db="EMBL/GenBank/DDBJ databases">
        <title>Genome sequence of the basidiomycete white-rot fungus Phlebia centrifuga.</title>
        <authorList>
            <person name="Granchi Z."/>
            <person name="Peng M."/>
            <person name="de Vries R.P."/>
            <person name="Hilden K."/>
            <person name="Makela M.R."/>
            <person name="Grigoriev I."/>
            <person name="Riley R."/>
        </authorList>
    </citation>
    <scope>NUCLEOTIDE SEQUENCE [LARGE SCALE GENOMIC DNA]</scope>
    <source>
        <strain evidence="7 8">FBCC195</strain>
    </source>
</reference>
<evidence type="ECO:0000256" key="5">
    <source>
        <dbReference type="ARBA" id="ARBA00023002"/>
    </source>
</evidence>
<dbReference type="InterPro" id="IPR023209">
    <property type="entry name" value="DAO"/>
</dbReference>
<keyword evidence="5" id="KW-0560">Oxidoreductase</keyword>
<keyword evidence="8" id="KW-1185">Reference proteome</keyword>
<gene>
    <name evidence="7" type="ORF">PHLCEN_2v9896</name>
</gene>
<evidence type="ECO:0000256" key="2">
    <source>
        <dbReference type="ARBA" id="ARBA00006730"/>
    </source>
</evidence>
<keyword evidence="4" id="KW-0274">FAD</keyword>
<dbReference type="Proteomes" id="UP000186601">
    <property type="component" value="Unassembled WGS sequence"/>
</dbReference>
<dbReference type="GO" id="GO:0019478">
    <property type="term" value="P:D-amino acid catabolic process"/>
    <property type="evidence" value="ECO:0007669"/>
    <property type="project" value="TreeGrafter"/>
</dbReference>
<protein>
    <recommendedName>
        <fullName evidence="6">FAD dependent oxidoreductase domain-containing protein</fullName>
    </recommendedName>
</protein>
<dbReference type="STRING" id="98765.A0A2R6NPI0"/>
<dbReference type="Gene3D" id="3.30.9.10">
    <property type="entry name" value="D-Amino Acid Oxidase, subunit A, domain 2"/>
    <property type="match status" value="2"/>
</dbReference>
<evidence type="ECO:0000313" key="8">
    <source>
        <dbReference type="Proteomes" id="UP000186601"/>
    </source>
</evidence>
<proteinExistence type="inferred from homology"/>
<evidence type="ECO:0000256" key="3">
    <source>
        <dbReference type="ARBA" id="ARBA00022630"/>
    </source>
</evidence>
<keyword evidence="3" id="KW-0285">Flavoprotein</keyword>
<dbReference type="PANTHER" id="PTHR11530:SF11">
    <property type="entry name" value="D-ASPARTATE OXIDASE"/>
    <property type="match status" value="1"/>
</dbReference>
<accession>A0A2R6NPI0</accession>
<feature type="domain" description="FAD dependent oxidoreductase" evidence="6">
    <location>
        <begin position="13"/>
        <end position="101"/>
    </location>
</feature>
<dbReference type="PANTHER" id="PTHR11530">
    <property type="entry name" value="D-AMINO ACID OXIDASE"/>
    <property type="match status" value="1"/>
</dbReference>
<dbReference type="SUPFAM" id="SSF51971">
    <property type="entry name" value="Nucleotide-binding domain"/>
    <property type="match status" value="1"/>
</dbReference>
<dbReference type="GO" id="GO:0005737">
    <property type="term" value="C:cytoplasm"/>
    <property type="evidence" value="ECO:0007669"/>
    <property type="project" value="TreeGrafter"/>
</dbReference>
<evidence type="ECO:0000256" key="1">
    <source>
        <dbReference type="ARBA" id="ARBA00001974"/>
    </source>
</evidence>
<dbReference type="InterPro" id="IPR006076">
    <property type="entry name" value="FAD-dep_OxRdtase"/>
</dbReference>
<evidence type="ECO:0000259" key="6">
    <source>
        <dbReference type="Pfam" id="PF01266"/>
    </source>
</evidence>
<evidence type="ECO:0000313" key="7">
    <source>
        <dbReference type="EMBL" id="PSR74388.1"/>
    </source>
</evidence>
<dbReference type="GO" id="GO:0003884">
    <property type="term" value="F:D-amino-acid oxidase activity"/>
    <property type="evidence" value="ECO:0007669"/>
    <property type="project" value="InterPro"/>
</dbReference>
<dbReference type="EMBL" id="MLYV02000990">
    <property type="protein sequence ID" value="PSR74388.1"/>
    <property type="molecule type" value="Genomic_DNA"/>
</dbReference>
<comment type="caution">
    <text evidence="7">The sequence shown here is derived from an EMBL/GenBank/DDBJ whole genome shotgun (WGS) entry which is preliminary data.</text>
</comment>
<dbReference type="GO" id="GO:0071949">
    <property type="term" value="F:FAD binding"/>
    <property type="evidence" value="ECO:0007669"/>
    <property type="project" value="InterPro"/>
</dbReference>
<sequence>MSGAQTGISFTTLTIDTPVYLNYLLSRFLARGGKIVRGAVQHLSQIIEGGAHVFSPGHARKTDIDALVVCPGLGARTLGGVEDKDVYPVRGQVVLLRAPWIKYPVARPSTTTDILERALALCPELAPPEVLQDRTPTVEDIRPLILEEGCGFRPARKGGVRLGVDRVENGERKIPVVFNYGHNSCNHGIYICME</sequence>
<dbReference type="OrthoDB" id="2015447at2759"/>